<dbReference type="Proteomes" id="UP000189337">
    <property type="component" value="Unassembled WGS sequence"/>
</dbReference>
<accession>A0AB73LMP7</accession>
<reference evidence="2 3" key="1">
    <citation type="submission" date="2017-01" db="EMBL/GenBank/DDBJ databases">
        <title>Comparative genomic analysis of Brazilian Leptospira santarosai.</title>
        <authorList>
            <person name="Moreno L.Z."/>
            <person name="Miraglia F."/>
            <person name="Kremer F.S."/>
            <person name="Eslabao M.R."/>
            <person name="Lilenbaum W."/>
            <person name="Dellagostin O.A."/>
            <person name="Moreno A.M."/>
        </authorList>
    </citation>
    <scope>NUCLEOTIDE SEQUENCE [LARGE SCALE GENOMIC DNA]</scope>
    <source>
        <strain evidence="2 3">M52/8-19</strain>
    </source>
</reference>
<evidence type="ECO:0008006" key="4">
    <source>
        <dbReference type="Google" id="ProtNLM"/>
    </source>
</evidence>
<dbReference type="InterPro" id="IPR002110">
    <property type="entry name" value="Ankyrin_rpt"/>
</dbReference>
<comment type="caution">
    <text evidence="2">The sequence shown here is derived from an EMBL/GenBank/DDBJ whole genome shotgun (WGS) entry which is preliminary data.</text>
</comment>
<dbReference type="Gene3D" id="1.25.40.20">
    <property type="entry name" value="Ankyrin repeat-containing domain"/>
    <property type="match status" value="1"/>
</dbReference>
<evidence type="ECO:0000313" key="2">
    <source>
        <dbReference type="EMBL" id="ONF93160.1"/>
    </source>
</evidence>
<protein>
    <recommendedName>
        <fullName evidence="4">Ankyrin repeat protein</fullName>
    </recommendedName>
</protein>
<keyword evidence="1" id="KW-0040">ANK repeat</keyword>
<name>A0AB73LMP7_9LEPT</name>
<dbReference type="EMBL" id="MTSU01000007">
    <property type="protein sequence ID" value="ONF93160.1"/>
    <property type="molecule type" value="Genomic_DNA"/>
</dbReference>
<dbReference type="AlphaFoldDB" id="A0AB73LMP7"/>
<proteinExistence type="predicted"/>
<evidence type="ECO:0000313" key="3">
    <source>
        <dbReference type="Proteomes" id="UP000189337"/>
    </source>
</evidence>
<dbReference type="PROSITE" id="PS50088">
    <property type="entry name" value="ANK_REPEAT"/>
    <property type="match status" value="1"/>
</dbReference>
<gene>
    <name evidence="2" type="ORF">BWD14_09530</name>
</gene>
<sequence length="269" mass="30299">MAAIAEAGGSGSPEVTKLILERSSEETQTNVLYSFASEDSNLNFTKALLKAGIKPDGMVENQTALQRAVGNGNPKTVYELLRYGADPTKKGKYGSAIEMAEEYFNKVYSKIIKSAAAGEVKSPYDFVDLEKVKATLKTWADSIRIFSEQHKDQKFYVFGIDAGELVANSEDAFQKTLTNYLSKYGDRYKTEEKIRELRYNAGDFSFRIPIVKSDDIQTGLDFSFLNPQEDECRIEKELLRDGLICNRESIFKDLKITSDFKIFAFGHVY</sequence>
<dbReference type="InterPro" id="IPR036770">
    <property type="entry name" value="Ankyrin_rpt-contain_sf"/>
</dbReference>
<organism evidence="2 3">
    <name type="scientific">Leptospira santarosai</name>
    <dbReference type="NCBI Taxonomy" id="28183"/>
    <lineage>
        <taxon>Bacteria</taxon>
        <taxon>Pseudomonadati</taxon>
        <taxon>Spirochaetota</taxon>
        <taxon>Spirochaetia</taxon>
        <taxon>Leptospirales</taxon>
        <taxon>Leptospiraceae</taxon>
        <taxon>Leptospira</taxon>
    </lineage>
</organism>
<dbReference type="Pfam" id="PF12796">
    <property type="entry name" value="Ank_2"/>
    <property type="match status" value="1"/>
</dbReference>
<dbReference type="SUPFAM" id="SSF48403">
    <property type="entry name" value="Ankyrin repeat"/>
    <property type="match status" value="1"/>
</dbReference>
<evidence type="ECO:0000256" key="1">
    <source>
        <dbReference type="PROSITE-ProRule" id="PRU00023"/>
    </source>
</evidence>
<feature type="repeat" description="ANK" evidence="1">
    <location>
        <begin position="60"/>
        <end position="92"/>
    </location>
</feature>